<accession>F3ZZP7</accession>
<evidence type="ECO:0000313" key="10">
    <source>
        <dbReference type="Proteomes" id="UP000008457"/>
    </source>
</evidence>
<reference evidence="10" key="1">
    <citation type="submission" date="2010-11" db="EMBL/GenBank/DDBJ databases">
        <title>The complete genome of Mahella australiensis DSM 15567.</title>
        <authorList>
            <consortium name="US DOE Joint Genome Institute (JGI-PGF)"/>
            <person name="Lucas S."/>
            <person name="Copeland A."/>
            <person name="Lapidus A."/>
            <person name="Bruce D."/>
            <person name="Goodwin L."/>
            <person name="Pitluck S."/>
            <person name="Kyrpides N."/>
            <person name="Mavromatis K."/>
            <person name="Pagani I."/>
            <person name="Ivanova N."/>
            <person name="Teshima H."/>
            <person name="Brettin T."/>
            <person name="Detter J.C."/>
            <person name="Han C."/>
            <person name="Tapia R."/>
            <person name="Land M."/>
            <person name="Hauser L."/>
            <person name="Markowitz V."/>
            <person name="Cheng J.-F."/>
            <person name="Hugenholtz P."/>
            <person name="Woyke T."/>
            <person name="Wu D."/>
            <person name="Spring S."/>
            <person name="Pukall R."/>
            <person name="Steenblock K."/>
            <person name="Schneider S."/>
            <person name="Klenk H.-P."/>
            <person name="Eisen J.A."/>
        </authorList>
    </citation>
    <scope>NUCLEOTIDE SEQUENCE [LARGE SCALE GENOMIC DNA]</scope>
    <source>
        <strain evidence="10">DSM 15567 / CIP 107919 / 50-1 BON</strain>
    </source>
</reference>
<dbReference type="eggNOG" id="COG4209">
    <property type="taxonomic scope" value="Bacteria"/>
</dbReference>
<name>F3ZZP7_MAHA5</name>
<dbReference type="OrthoDB" id="9773727at2"/>
<dbReference type="KEGG" id="mas:Mahau_2766"/>
<protein>
    <submittedName>
        <fullName evidence="9">Binding-protein-dependent transport systems inner membrane component</fullName>
    </submittedName>
</protein>
<evidence type="ECO:0000256" key="2">
    <source>
        <dbReference type="ARBA" id="ARBA00022448"/>
    </source>
</evidence>
<comment type="subcellular location">
    <subcellularLocation>
        <location evidence="1 7">Cell membrane</location>
        <topology evidence="1 7">Multi-pass membrane protein</topology>
    </subcellularLocation>
</comment>
<evidence type="ECO:0000256" key="5">
    <source>
        <dbReference type="ARBA" id="ARBA00022989"/>
    </source>
</evidence>
<gene>
    <name evidence="9" type="ordered locus">Mahau_2766</name>
</gene>
<dbReference type="GO" id="GO:0005886">
    <property type="term" value="C:plasma membrane"/>
    <property type="evidence" value="ECO:0007669"/>
    <property type="project" value="UniProtKB-SubCell"/>
</dbReference>
<keyword evidence="2 7" id="KW-0813">Transport</keyword>
<comment type="similarity">
    <text evidence="7">Belongs to the binding-protein-dependent transport system permease family.</text>
</comment>
<dbReference type="SUPFAM" id="SSF161098">
    <property type="entry name" value="MetI-like"/>
    <property type="match status" value="1"/>
</dbReference>
<feature type="transmembrane region" description="Helical" evidence="7">
    <location>
        <begin position="205"/>
        <end position="229"/>
    </location>
</feature>
<evidence type="ECO:0000259" key="8">
    <source>
        <dbReference type="PROSITE" id="PS50928"/>
    </source>
</evidence>
<feature type="transmembrane region" description="Helical" evidence="7">
    <location>
        <begin position="76"/>
        <end position="97"/>
    </location>
</feature>
<dbReference type="InterPro" id="IPR035906">
    <property type="entry name" value="MetI-like_sf"/>
</dbReference>
<feature type="transmembrane region" description="Helical" evidence="7">
    <location>
        <begin position="109"/>
        <end position="128"/>
    </location>
</feature>
<dbReference type="RefSeq" id="WP_013782317.1">
    <property type="nucleotide sequence ID" value="NC_015520.1"/>
</dbReference>
<dbReference type="EMBL" id="CP002360">
    <property type="protein sequence ID" value="AEE97894.1"/>
    <property type="molecule type" value="Genomic_DNA"/>
</dbReference>
<evidence type="ECO:0000256" key="1">
    <source>
        <dbReference type="ARBA" id="ARBA00004651"/>
    </source>
</evidence>
<evidence type="ECO:0000256" key="6">
    <source>
        <dbReference type="ARBA" id="ARBA00023136"/>
    </source>
</evidence>
<feature type="transmembrane region" description="Helical" evidence="7">
    <location>
        <begin position="265"/>
        <end position="290"/>
    </location>
</feature>
<dbReference type="Proteomes" id="UP000008457">
    <property type="component" value="Chromosome"/>
</dbReference>
<reference evidence="9 10" key="2">
    <citation type="journal article" date="2011" name="Stand. Genomic Sci.">
        <title>Complete genome sequence of Mahella australiensis type strain (50-1 BON).</title>
        <authorList>
            <person name="Sikorski J."/>
            <person name="Teshima H."/>
            <person name="Nolan M."/>
            <person name="Lucas S."/>
            <person name="Hammon N."/>
            <person name="Deshpande S."/>
            <person name="Cheng J.F."/>
            <person name="Pitluck S."/>
            <person name="Liolios K."/>
            <person name="Pagani I."/>
            <person name="Ivanova N."/>
            <person name="Huntemann M."/>
            <person name="Mavromatis K."/>
            <person name="Ovchinikova G."/>
            <person name="Pati A."/>
            <person name="Tapia R."/>
            <person name="Han C."/>
            <person name="Goodwin L."/>
            <person name="Chen A."/>
            <person name="Palaniappan K."/>
            <person name="Land M."/>
            <person name="Hauser L."/>
            <person name="Ngatchou-Djao O.D."/>
            <person name="Rohde M."/>
            <person name="Pukall R."/>
            <person name="Spring S."/>
            <person name="Abt B."/>
            <person name="Goker M."/>
            <person name="Detter J.C."/>
            <person name="Woyke T."/>
            <person name="Bristow J."/>
            <person name="Markowitz V."/>
            <person name="Hugenholtz P."/>
            <person name="Eisen J.A."/>
            <person name="Kyrpides N.C."/>
            <person name="Klenk H.P."/>
            <person name="Lapidus A."/>
        </authorList>
    </citation>
    <scope>NUCLEOTIDE SEQUENCE [LARGE SCALE GENOMIC DNA]</scope>
    <source>
        <strain evidence="10">DSM 15567 / CIP 107919 / 50-1 BON</strain>
    </source>
</reference>
<evidence type="ECO:0000256" key="4">
    <source>
        <dbReference type="ARBA" id="ARBA00022692"/>
    </source>
</evidence>
<dbReference type="Gene3D" id="1.10.3720.10">
    <property type="entry name" value="MetI-like"/>
    <property type="match status" value="1"/>
</dbReference>
<dbReference type="PROSITE" id="PS50928">
    <property type="entry name" value="ABC_TM1"/>
    <property type="match status" value="1"/>
</dbReference>
<proteinExistence type="inferred from homology"/>
<keyword evidence="6 7" id="KW-0472">Membrane</keyword>
<evidence type="ECO:0000256" key="3">
    <source>
        <dbReference type="ARBA" id="ARBA00022475"/>
    </source>
</evidence>
<keyword evidence="3" id="KW-1003">Cell membrane</keyword>
<dbReference type="InterPro" id="IPR051393">
    <property type="entry name" value="ABC_transporter_permease"/>
</dbReference>
<dbReference type="CDD" id="cd06261">
    <property type="entry name" value="TM_PBP2"/>
    <property type="match status" value="1"/>
</dbReference>
<evidence type="ECO:0000313" key="9">
    <source>
        <dbReference type="EMBL" id="AEE97894.1"/>
    </source>
</evidence>
<dbReference type="AlphaFoldDB" id="F3ZZP7"/>
<evidence type="ECO:0000256" key="7">
    <source>
        <dbReference type="RuleBase" id="RU363032"/>
    </source>
</evidence>
<dbReference type="GO" id="GO:0055085">
    <property type="term" value="P:transmembrane transport"/>
    <property type="evidence" value="ECO:0007669"/>
    <property type="project" value="InterPro"/>
</dbReference>
<dbReference type="STRING" id="697281.Mahau_2766"/>
<feature type="transmembrane region" description="Helical" evidence="7">
    <location>
        <begin position="12"/>
        <end position="30"/>
    </location>
</feature>
<keyword evidence="5 7" id="KW-1133">Transmembrane helix</keyword>
<keyword evidence="10" id="KW-1185">Reference proteome</keyword>
<feature type="domain" description="ABC transmembrane type-1" evidence="8">
    <location>
        <begin position="72"/>
        <end position="286"/>
    </location>
</feature>
<keyword evidence="4 7" id="KW-0812">Transmembrane</keyword>
<dbReference type="HOGENOM" id="CLU_016047_0_1_9"/>
<organism evidence="9 10">
    <name type="scientific">Mahella australiensis (strain DSM 15567 / CIP 107919 / 50-1 BON)</name>
    <dbReference type="NCBI Taxonomy" id="697281"/>
    <lineage>
        <taxon>Bacteria</taxon>
        <taxon>Bacillati</taxon>
        <taxon>Bacillota</taxon>
        <taxon>Clostridia</taxon>
        <taxon>Thermoanaerobacterales</taxon>
        <taxon>Thermoanaerobacterales Family IV. Incertae Sedis</taxon>
        <taxon>Mahella</taxon>
    </lineage>
</organism>
<dbReference type="PANTHER" id="PTHR30193:SF44">
    <property type="entry name" value="LACTOSE TRANSPORT SYSTEM PERMEASE PROTEIN LACF"/>
    <property type="match status" value="1"/>
</dbReference>
<dbReference type="InterPro" id="IPR000515">
    <property type="entry name" value="MetI-like"/>
</dbReference>
<dbReference type="PANTHER" id="PTHR30193">
    <property type="entry name" value="ABC TRANSPORTER PERMEASE PROTEIN"/>
    <property type="match status" value="1"/>
</dbReference>
<sequence>MLKRERFKRELPLYLMIMPALVILLIYSYGPMFGLVMAFQKFNPALGFFRSPWVGLDNFKYLFDLPDFPRVVWNTLYIALMKIIVETIAAILCALLLNEIKNKLFKRTIQTVIYFPYFLSWVVLGGILREILAREGLVNYFLSFLGIASKNWLGDPAIFPWILVFSETWQVTGFNTIVYLAAILNIDPTLYEAAAIDGAGRIKQIWHITLPGMKSTIILLLTLNLGYILNAGFEQILVLYNPVVYTTGDVIDTWVYRAGLQQAQYSLATAFGLFRSVVSFAAVSLSYYLAYKYADYKIF</sequence>
<dbReference type="Pfam" id="PF00528">
    <property type="entry name" value="BPD_transp_1"/>
    <property type="match status" value="1"/>
</dbReference>
<feature type="transmembrane region" description="Helical" evidence="7">
    <location>
        <begin position="158"/>
        <end position="184"/>
    </location>
</feature>